<feature type="transmembrane region" description="Helical" evidence="6">
    <location>
        <begin position="109"/>
        <end position="127"/>
    </location>
</feature>
<evidence type="ECO:0000256" key="4">
    <source>
        <dbReference type="ARBA" id="ARBA00022989"/>
    </source>
</evidence>
<organism evidence="7 8">
    <name type="scientific">Hwanghaeella grinnelliae</name>
    <dbReference type="NCBI Taxonomy" id="2500179"/>
    <lineage>
        <taxon>Bacteria</taxon>
        <taxon>Pseudomonadati</taxon>
        <taxon>Pseudomonadota</taxon>
        <taxon>Alphaproteobacteria</taxon>
        <taxon>Rhodospirillales</taxon>
        <taxon>Rhodospirillaceae</taxon>
        <taxon>Hwanghaeella</taxon>
    </lineage>
</organism>
<feature type="transmembrane region" description="Helical" evidence="6">
    <location>
        <begin position="159"/>
        <end position="179"/>
    </location>
</feature>
<comment type="subcellular location">
    <subcellularLocation>
        <location evidence="1">Cell membrane</location>
        <topology evidence="1">Multi-pass membrane protein</topology>
    </subcellularLocation>
</comment>
<feature type="transmembrane region" description="Helical" evidence="6">
    <location>
        <begin position="212"/>
        <end position="231"/>
    </location>
</feature>
<keyword evidence="4 6" id="KW-1133">Transmembrane helix</keyword>
<dbReference type="AlphaFoldDB" id="A0A437QHU2"/>
<evidence type="ECO:0000256" key="6">
    <source>
        <dbReference type="SAM" id="Phobius"/>
    </source>
</evidence>
<dbReference type="InterPro" id="IPR001851">
    <property type="entry name" value="ABC_transp_permease"/>
</dbReference>
<evidence type="ECO:0000256" key="1">
    <source>
        <dbReference type="ARBA" id="ARBA00004651"/>
    </source>
</evidence>
<dbReference type="GO" id="GO:0005886">
    <property type="term" value="C:plasma membrane"/>
    <property type="evidence" value="ECO:0007669"/>
    <property type="project" value="UniProtKB-SubCell"/>
</dbReference>
<dbReference type="Proteomes" id="UP000287447">
    <property type="component" value="Unassembled WGS sequence"/>
</dbReference>
<evidence type="ECO:0000313" key="7">
    <source>
        <dbReference type="EMBL" id="RVU34004.1"/>
    </source>
</evidence>
<keyword evidence="3 6" id="KW-0812">Transmembrane</keyword>
<keyword evidence="5 6" id="KW-0472">Membrane</keyword>
<proteinExistence type="predicted"/>
<reference evidence="8" key="1">
    <citation type="submission" date="2019-01" db="EMBL/GenBank/DDBJ databases">
        <title>Gri0909 isolated from a small marine red alga.</title>
        <authorList>
            <person name="Kim J."/>
            <person name="Jeong S.E."/>
            <person name="Jeon C.O."/>
        </authorList>
    </citation>
    <scope>NUCLEOTIDE SEQUENCE [LARGE SCALE GENOMIC DNA]</scope>
    <source>
        <strain evidence="8">Gri0909</strain>
    </source>
</reference>
<dbReference type="InterPro" id="IPR043428">
    <property type="entry name" value="LivM-like"/>
</dbReference>
<dbReference type="Pfam" id="PF02653">
    <property type="entry name" value="BPD_transp_2"/>
    <property type="match status" value="1"/>
</dbReference>
<evidence type="ECO:0000256" key="2">
    <source>
        <dbReference type="ARBA" id="ARBA00022475"/>
    </source>
</evidence>
<dbReference type="RefSeq" id="WP_127768034.1">
    <property type="nucleotide sequence ID" value="NZ_SADE01000004.1"/>
</dbReference>
<dbReference type="EMBL" id="SADE01000004">
    <property type="protein sequence ID" value="RVU34004.1"/>
    <property type="molecule type" value="Genomic_DNA"/>
</dbReference>
<protein>
    <submittedName>
        <fullName evidence="7">Branched-chain amino acid ABC transporter permease</fullName>
    </submittedName>
</protein>
<name>A0A437QHU2_9PROT</name>
<keyword evidence="2" id="KW-1003">Cell membrane</keyword>
<comment type="caution">
    <text evidence="7">The sequence shown here is derived from an EMBL/GenBank/DDBJ whole genome shotgun (WGS) entry which is preliminary data.</text>
</comment>
<evidence type="ECO:0000313" key="8">
    <source>
        <dbReference type="Proteomes" id="UP000287447"/>
    </source>
</evidence>
<feature type="transmembrane region" description="Helical" evidence="6">
    <location>
        <begin position="283"/>
        <end position="306"/>
    </location>
</feature>
<dbReference type="CDD" id="cd06581">
    <property type="entry name" value="TM_PBP1_LivM_like"/>
    <property type="match status" value="1"/>
</dbReference>
<feature type="transmembrane region" description="Helical" evidence="6">
    <location>
        <begin position="82"/>
        <end position="102"/>
    </location>
</feature>
<keyword evidence="8" id="KW-1185">Reference proteome</keyword>
<dbReference type="PANTHER" id="PTHR30482:SF10">
    <property type="entry name" value="HIGH-AFFINITY BRANCHED-CHAIN AMINO ACID TRANSPORT PROTEIN BRAE"/>
    <property type="match status" value="1"/>
</dbReference>
<accession>A0A437QHU2</accession>
<evidence type="ECO:0000256" key="5">
    <source>
        <dbReference type="ARBA" id="ARBA00023136"/>
    </source>
</evidence>
<feature type="transmembrane region" description="Helical" evidence="6">
    <location>
        <begin position="29"/>
        <end position="48"/>
    </location>
</feature>
<evidence type="ECO:0000256" key="3">
    <source>
        <dbReference type="ARBA" id="ARBA00022692"/>
    </source>
</evidence>
<dbReference type="GO" id="GO:0015658">
    <property type="term" value="F:branched-chain amino acid transmembrane transporter activity"/>
    <property type="evidence" value="ECO:0007669"/>
    <property type="project" value="InterPro"/>
</dbReference>
<dbReference type="OrthoDB" id="9804361at2"/>
<gene>
    <name evidence="7" type="ORF">EOI86_23055</name>
</gene>
<feature type="transmembrane region" description="Helical" evidence="6">
    <location>
        <begin position="246"/>
        <end position="271"/>
    </location>
</feature>
<feature type="transmembrane region" description="Helical" evidence="6">
    <location>
        <begin position="60"/>
        <end position="76"/>
    </location>
</feature>
<dbReference type="PANTHER" id="PTHR30482">
    <property type="entry name" value="HIGH-AFFINITY BRANCHED-CHAIN AMINO ACID TRANSPORT SYSTEM PERMEASE"/>
    <property type="match status" value="1"/>
</dbReference>
<sequence>MSPAFRSNLLQIGLPVILALGLFMPDWAIFLGIISLAKGLVVLGLMLLWRTGLVSFGQGLFYGAGAYMVGILPQYLPITDALLLVLISAVAAGFLAFALGFLLRRYREIFFAMLCLAFSMIFFGILVKSESLGSTDGFNVVETSYLGFVPEEPIVMQRMLYITAAVVAWFACLFVNRYLGSTMGRLSRAIKDNELRVEYLGFSAKRAVHFKIVIAGTMAGAGGALAAIAIGHVDPEMVWWIQSGEFVFVTILSGVGNVIAPLLGSVVFEILRTFAIEYAPQAWQFVVGGCLLAVIMFLPGGLWSLIERSKEGKDDGNSSR</sequence>